<sequence>MPLHKIAEKYDFNFERARTFGAGLDNASSAYSEPHDQKMRDDIHLGIMSFFKRPTSTEADDDEAQRSDTSDMPLLVTLRRGLNK</sequence>
<name>A0A085NDD8_9BILA</name>
<organism evidence="2">
    <name type="scientific">Trichuris suis</name>
    <name type="common">pig whipworm</name>
    <dbReference type="NCBI Taxonomy" id="68888"/>
    <lineage>
        <taxon>Eukaryota</taxon>
        <taxon>Metazoa</taxon>
        <taxon>Ecdysozoa</taxon>
        <taxon>Nematoda</taxon>
        <taxon>Enoplea</taxon>
        <taxon>Dorylaimia</taxon>
        <taxon>Trichinellida</taxon>
        <taxon>Trichuridae</taxon>
        <taxon>Trichuris</taxon>
    </lineage>
</organism>
<evidence type="ECO:0000256" key="1">
    <source>
        <dbReference type="SAM" id="MobiDB-lite"/>
    </source>
</evidence>
<accession>A0A085NDD8</accession>
<feature type="region of interest" description="Disordered" evidence="1">
    <location>
        <begin position="54"/>
        <end position="73"/>
    </location>
</feature>
<reference evidence="2" key="1">
    <citation type="journal article" date="2014" name="Nat. Genet.">
        <title>Genome and transcriptome of the porcine whipworm Trichuris suis.</title>
        <authorList>
            <person name="Jex A.R."/>
            <person name="Nejsum P."/>
            <person name="Schwarz E.M."/>
            <person name="Hu L."/>
            <person name="Young N.D."/>
            <person name="Hall R.S."/>
            <person name="Korhonen P.K."/>
            <person name="Liao S."/>
            <person name="Thamsborg S."/>
            <person name="Xia J."/>
            <person name="Xu P."/>
            <person name="Wang S."/>
            <person name="Scheerlinck J.P."/>
            <person name="Hofmann A."/>
            <person name="Sternberg P.W."/>
            <person name="Wang J."/>
            <person name="Gasser R.B."/>
        </authorList>
    </citation>
    <scope>NUCLEOTIDE SEQUENCE [LARGE SCALE GENOMIC DNA]</scope>
    <source>
        <strain evidence="2">DCEP-RM93F</strain>
    </source>
</reference>
<evidence type="ECO:0000313" key="2">
    <source>
        <dbReference type="EMBL" id="KFD67484.1"/>
    </source>
</evidence>
<proteinExistence type="predicted"/>
<protein>
    <submittedName>
        <fullName evidence="2">Uncharacterized protein</fullName>
    </submittedName>
</protein>
<dbReference type="AlphaFoldDB" id="A0A085NDD8"/>
<gene>
    <name evidence="2" type="ORF">M514_00531</name>
</gene>
<dbReference type="EMBL" id="KL367514">
    <property type="protein sequence ID" value="KFD67484.1"/>
    <property type="molecule type" value="Genomic_DNA"/>
</dbReference>
<dbReference type="Proteomes" id="UP000030758">
    <property type="component" value="Unassembled WGS sequence"/>
</dbReference>